<evidence type="ECO:0000256" key="24">
    <source>
        <dbReference type="ARBA" id="ARBA00023212"/>
    </source>
</evidence>
<dbReference type="FunFam" id="3.90.550.10:FF:000012">
    <property type="entry name" value="Polypeptide N-acetylgalactosaminyltransferase"/>
    <property type="match status" value="2"/>
</dbReference>
<dbReference type="GO" id="GO:0030246">
    <property type="term" value="F:carbohydrate binding"/>
    <property type="evidence" value="ECO:0007669"/>
    <property type="project" value="UniProtKB-KW"/>
</dbReference>
<keyword evidence="19" id="KW-0969">Cilium</keyword>
<dbReference type="SUPFAM" id="SSF50370">
    <property type="entry name" value="Ricin B-like lectins"/>
    <property type="match status" value="2"/>
</dbReference>
<dbReference type="Gene3D" id="3.90.550.10">
    <property type="entry name" value="Spore Coat Polysaccharide Biosynthesis Protein SpsA, Chain A"/>
    <property type="match status" value="2"/>
</dbReference>
<dbReference type="SUPFAM" id="SSF53448">
    <property type="entry name" value="Nucleotide-diphospho-sugar transferases"/>
    <property type="match status" value="2"/>
</dbReference>
<keyword evidence="23" id="KW-0464">Manganese</keyword>
<evidence type="ECO:0000256" key="12">
    <source>
        <dbReference type="ARBA" id="ARBA00022723"/>
    </source>
</evidence>
<evidence type="ECO:0000256" key="9">
    <source>
        <dbReference type="ARBA" id="ARBA00022676"/>
    </source>
</evidence>
<feature type="region of interest" description="Disordered" evidence="27">
    <location>
        <begin position="971"/>
        <end position="992"/>
    </location>
</feature>
<evidence type="ECO:0000256" key="3">
    <source>
        <dbReference type="ARBA" id="ARBA00004611"/>
    </source>
</evidence>
<dbReference type="Pfam" id="PF05914">
    <property type="entry name" value="RIB43A"/>
    <property type="match status" value="2"/>
</dbReference>
<dbReference type="CDD" id="cd02510">
    <property type="entry name" value="pp-GalNAc-T"/>
    <property type="match status" value="1"/>
</dbReference>
<keyword evidence="11" id="KW-0812">Transmembrane</keyword>
<evidence type="ECO:0000256" key="1">
    <source>
        <dbReference type="ARBA" id="ARBA00001936"/>
    </source>
</evidence>
<evidence type="ECO:0000256" key="2">
    <source>
        <dbReference type="ARBA" id="ARBA00004323"/>
    </source>
</evidence>
<organism evidence="29 30">
    <name type="scientific">Lates japonicus</name>
    <name type="common">Japanese lates</name>
    <dbReference type="NCBI Taxonomy" id="270547"/>
    <lineage>
        <taxon>Eukaryota</taxon>
        <taxon>Metazoa</taxon>
        <taxon>Chordata</taxon>
        <taxon>Craniata</taxon>
        <taxon>Vertebrata</taxon>
        <taxon>Euteleostomi</taxon>
        <taxon>Actinopterygii</taxon>
        <taxon>Neopterygii</taxon>
        <taxon>Teleostei</taxon>
        <taxon>Neoteleostei</taxon>
        <taxon>Acanthomorphata</taxon>
        <taxon>Carangaria</taxon>
        <taxon>Carangaria incertae sedis</taxon>
        <taxon>Centropomidae</taxon>
        <taxon>Lates</taxon>
    </lineage>
</organism>
<dbReference type="InterPro" id="IPR001173">
    <property type="entry name" value="Glyco_trans_2-like"/>
</dbReference>
<evidence type="ECO:0000256" key="21">
    <source>
        <dbReference type="ARBA" id="ARBA00023157"/>
    </source>
</evidence>
<dbReference type="AlphaFoldDB" id="A0AAD3MWS8"/>
<evidence type="ECO:0000256" key="23">
    <source>
        <dbReference type="ARBA" id="ARBA00023211"/>
    </source>
</evidence>
<evidence type="ECO:0000256" key="22">
    <source>
        <dbReference type="ARBA" id="ARBA00023180"/>
    </source>
</evidence>
<dbReference type="Pfam" id="PF00535">
    <property type="entry name" value="Glycos_transf_2"/>
    <property type="match status" value="2"/>
</dbReference>
<evidence type="ECO:0000256" key="18">
    <source>
        <dbReference type="ARBA" id="ARBA00023054"/>
    </source>
</evidence>
<keyword evidence="21" id="KW-1015">Disulfide bond</keyword>
<keyword evidence="15" id="KW-0735">Signal-anchor</keyword>
<evidence type="ECO:0000256" key="15">
    <source>
        <dbReference type="ARBA" id="ARBA00022968"/>
    </source>
</evidence>
<keyword evidence="14" id="KW-0282">Flagellum</keyword>
<feature type="region of interest" description="Disordered" evidence="27">
    <location>
        <begin position="1031"/>
        <end position="1051"/>
    </location>
</feature>
<evidence type="ECO:0000256" key="26">
    <source>
        <dbReference type="ARBA" id="ARBA00046435"/>
    </source>
</evidence>
<comment type="similarity">
    <text evidence="5">Belongs to the glycosyltransferase 2 family. GalNAc-T subfamily.</text>
</comment>
<dbReference type="FunFam" id="2.80.10.50:FF:000017">
    <property type="entry name" value="Polypeptide N-acetylgalactosaminyltransferase"/>
    <property type="match status" value="2"/>
</dbReference>
<evidence type="ECO:0000256" key="13">
    <source>
        <dbReference type="ARBA" id="ARBA00022734"/>
    </source>
</evidence>
<dbReference type="GO" id="GO:0000139">
    <property type="term" value="C:Golgi membrane"/>
    <property type="evidence" value="ECO:0007669"/>
    <property type="project" value="UniProtKB-SubCell"/>
</dbReference>
<feature type="domain" description="Glycosyltransferase 2-like" evidence="28">
    <location>
        <begin position="106"/>
        <end position="244"/>
    </location>
</feature>
<dbReference type="GO" id="GO:0004653">
    <property type="term" value="F:polypeptide N-acetylgalactosaminyltransferase activity"/>
    <property type="evidence" value="ECO:0007669"/>
    <property type="project" value="UniProtKB-EC"/>
</dbReference>
<keyword evidence="8" id="KW-0963">Cytoplasm</keyword>
<evidence type="ECO:0000313" key="29">
    <source>
        <dbReference type="EMBL" id="GLD60679.1"/>
    </source>
</evidence>
<evidence type="ECO:0000256" key="11">
    <source>
        <dbReference type="ARBA" id="ARBA00022692"/>
    </source>
</evidence>
<reference evidence="29" key="1">
    <citation type="submission" date="2022-08" db="EMBL/GenBank/DDBJ databases">
        <title>Genome sequencing of akame (Lates japonicus).</title>
        <authorList>
            <person name="Hashiguchi Y."/>
            <person name="Takahashi H."/>
        </authorList>
    </citation>
    <scope>NUCLEOTIDE SEQUENCE</scope>
    <source>
        <strain evidence="29">Kochi</strain>
    </source>
</reference>
<evidence type="ECO:0000256" key="19">
    <source>
        <dbReference type="ARBA" id="ARBA00023069"/>
    </source>
</evidence>
<keyword evidence="16" id="KW-1133">Transmembrane helix</keyword>
<evidence type="ECO:0000256" key="10">
    <source>
        <dbReference type="ARBA" id="ARBA00022679"/>
    </source>
</evidence>
<comment type="subcellular location">
    <subcellularLocation>
        <location evidence="3">Cytoplasm</location>
        <location evidence="3">Cytoskeleton</location>
        <location evidence="3">Flagellum axoneme</location>
    </subcellularLocation>
    <subcellularLocation>
        <location evidence="2">Golgi apparatus membrane</location>
        <topology evidence="2">Single-pass type II membrane protein</topology>
    </subcellularLocation>
</comment>
<comment type="cofactor">
    <cofactor evidence="1">
        <name>Mn(2+)</name>
        <dbReference type="ChEBI" id="CHEBI:29035"/>
    </cofactor>
</comment>
<comment type="similarity">
    <text evidence="6">Belongs to the RIB43A family.</text>
</comment>
<keyword evidence="30" id="KW-1185">Reference proteome</keyword>
<dbReference type="InterPro" id="IPR045885">
    <property type="entry name" value="GalNAc-T"/>
</dbReference>
<dbReference type="InterPro" id="IPR035992">
    <property type="entry name" value="Ricin_B-like_lectins"/>
</dbReference>
<evidence type="ECO:0000256" key="20">
    <source>
        <dbReference type="ARBA" id="ARBA00023136"/>
    </source>
</evidence>
<dbReference type="InterPro" id="IPR029044">
    <property type="entry name" value="Nucleotide-diphossugar_trans"/>
</dbReference>
<evidence type="ECO:0000256" key="16">
    <source>
        <dbReference type="ARBA" id="ARBA00022989"/>
    </source>
</evidence>
<dbReference type="PANTHER" id="PTHR11675">
    <property type="entry name" value="N-ACETYLGALACTOSAMINYLTRANSFERASE"/>
    <property type="match status" value="1"/>
</dbReference>
<dbReference type="EMBL" id="BRZM01000042">
    <property type="protein sequence ID" value="GLD60679.1"/>
    <property type="molecule type" value="Genomic_DNA"/>
</dbReference>
<feature type="compositionally biased region" description="Basic and acidic residues" evidence="27">
    <location>
        <begin position="1037"/>
        <end position="1051"/>
    </location>
</feature>
<dbReference type="InterPro" id="IPR008805">
    <property type="entry name" value="RIB43A"/>
</dbReference>
<sequence>MDKRKLGAKLIEASSQKNSTNEHFPHVDRKREKKIVVPKLYPNSFLFAKWGDGLSQQEQKEAQGLFRIYGYNVFLSNRLPVDRKLLDTRDKRCLYKNYPKDLPTISVVLIYVDEALSVIKRAIRSIITHTPKHLLREIILVDDCSTYNDLGKPLQDYIDQIHKERPGLIEKVRHMRQMGLSQSRISGWERATADVVAILDAHIEATEGWSEPLLARIKADRTVVVSPVFDKVHFDDLHVERYSPSSHGFEWGMWCMYESFSPEWLKMNDESQPGKSPSVMGIFAADRGFLGEIGGLDGGMTVYGGENVELGIRVWLCGGSVEVVPCSRIAHIERAHKPYALDLNPAMRRNALRVADIWLDDYKRNVLIAWNIPKDHGIDIGDVSERKKLREKLQCKPFKWYLDNVYPNLETWDNLLGYGTLQNTLLKQHCVDQGVIPGNIPILYGCHSQQSQHCYYNSDGEIIIGGIKSHKYDHNRCLVDPDSGSRPTLQECQLAKLNKLHMHWDFKQNSVVIVTLSDHCSRSSELDVVCRALRSIIDRTPKDILKEIIMVDDNSSNENLKGDLDAYVKTLEEQNPTLRIIRVRHNEQRGLAYARASGWRAATADVVAILDAHIEVHEMWAEPILTQIKGDRTVVASPVFDRVNFDDLKIIQYLPAAHAFDWALWCMYEGFAPEYYKLNDSSLPGKSPSVMGILVADRKFLGEIGVLDEGMKVYGGENVELGIRVWTCGGSIEVVPCSKIAHIERYHKPYLPDLSPAMKRNALRVAEIWMDEYKHNINLAWNLPFKNHGIDIGDITERKKLRERLNCKPFKWYLDNVYPKLDPWDNLLAYGGMKNLDADMCIDQGPVPGHTPIAYTCYYYGPQFSYYRQTGELYIGGIKSHKYNDNRCLTDTGTKETKPGLYNCKEAMQKGMGIYWDFTQGKELRNRQTKRYRLAKASLQRRRDREAERQQRIFNDKVRTIGVDKETLDMQVKEKKKQEEAEKGKQNARDRCRKTDLRDAQMMLPGLVGEDPESKNRLQKQREQLSQWLIQQQSEQAAERHQQKLEEKRYDQSRVEMDNRALQLQSLEMERRKAEAIATKEYNLARAKTGEKRCQKKECNDEEYRADTTNQLQGQLTGVDVKPTLGMVGVPGLCPSSDRRAPLESTQQLIQFQKYQIEEKKRIELQKKQEEELHDRVRLESARAALLLERQQAKLNKQLRQHLDSTNVQLAQTHKQQKPDIERGCIDDSFFSKFNTCSR</sequence>
<keyword evidence="20" id="KW-0472">Membrane</keyword>
<evidence type="ECO:0000256" key="5">
    <source>
        <dbReference type="ARBA" id="ARBA00005680"/>
    </source>
</evidence>
<evidence type="ECO:0000256" key="8">
    <source>
        <dbReference type="ARBA" id="ARBA00022490"/>
    </source>
</evidence>
<evidence type="ECO:0000256" key="7">
    <source>
        <dbReference type="ARBA" id="ARBA00012644"/>
    </source>
</evidence>
<evidence type="ECO:0000256" key="17">
    <source>
        <dbReference type="ARBA" id="ARBA00023034"/>
    </source>
</evidence>
<evidence type="ECO:0000256" key="6">
    <source>
        <dbReference type="ARBA" id="ARBA00006875"/>
    </source>
</evidence>
<evidence type="ECO:0000256" key="14">
    <source>
        <dbReference type="ARBA" id="ARBA00022846"/>
    </source>
</evidence>
<keyword evidence="10" id="KW-0808">Transferase</keyword>
<accession>A0AAD3MWS8</accession>
<feature type="domain" description="Glycosyltransferase 2-like" evidence="28">
    <location>
        <begin position="525"/>
        <end position="653"/>
    </location>
</feature>
<keyword evidence="22" id="KW-0325">Glycoprotein</keyword>
<evidence type="ECO:0000256" key="25">
    <source>
        <dbReference type="ARBA" id="ARBA00023273"/>
    </source>
</evidence>
<keyword evidence="25" id="KW-0966">Cell projection</keyword>
<dbReference type="PANTHER" id="PTHR11675:SF50">
    <property type="entry name" value="POLYPEPTIDE N-ACETYLGALACTOSAMINYLTRANSFERASE 8-RELATED"/>
    <property type="match status" value="1"/>
</dbReference>
<evidence type="ECO:0000259" key="28">
    <source>
        <dbReference type="Pfam" id="PF00535"/>
    </source>
</evidence>
<keyword evidence="13" id="KW-0430">Lectin</keyword>
<comment type="caution">
    <text evidence="29">The sequence shown here is derived from an EMBL/GenBank/DDBJ whole genome shotgun (WGS) entry which is preliminary data.</text>
</comment>
<protein>
    <recommendedName>
        <fullName evidence="7">polypeptide N-acetylgalactosaminyltransferase</fullName>
        <ecNumber evidence="7">2.4.1.41</ecNumber>
    </recommendedName>
</protein>
<dbReference type="GO" id="GO:0046872">
    <property type="term" value="F:metal ion binding"/>
    <property type="evidence" value="ECO:0007669"/>
    <property type="project" value="UniProtKB-KW"/>
</dbReference>
<keyword evidence="18" id="KW-0175">Coiled coil</keyword>
<proteinExistence type="inferred from homology"/>
<dbReference type="GO" id="GO:0006493">
    <property type="term" value="P:protein O-linked glycosylation"/>
    <property type="evidence" value="ECO:0007669"/>
    <property type="project" value="TreeGrafter"/>
</dbReference>
<name>A0AAD3MWS8_LATJO</name>
<dbReference type="EC" id="2.4.1.41" evidence="7"/>
<keyword evidence="9" id="KW-0328">Glycosyltransferase</keyword>
<comment type="subunit">
    <text evidence="26">Microtubule inner protein component of sperm flagellar doublet microtubules.</text>
</comment>
<keyword evidence="12" id="KW-0479">Metal-binding</keyword>
<gene>
    <name evidence="29" type="ORF">AKAME5_001255300</name>
</gene>
<evidence type="ECO:0000256" key="27">
    <source>
        <dbReference type="SAM" id="MobiDB-lite"/>
    </source>
</evidence>
<keyword evidence="17" id="KW-0333">Golgi apparatus</keyword>
<keyword evidence="24" id="KW-0206">Cytoskeleton</keyword>
<evidence type="ECO:0000256" key="4">
    <source>
        <dbReference type="ARBA" id="ARBA00004922"/>
    </source>
</evidence>
<comment type="pathway">
    <text evidence="4">Protein modification; protein glycosylation.</text>
</comment>
<dbReference type="Proteomes" id="UP001279410">
    <property type="component" value="Unassembled WGS sequence"/>
</dbReference>
<evidence type="ECO:0000313" key="30">
    <source>
        <dbReference type="Proteomes" id="UP001279410"/>
    </source>
</evidence>